<dbReference type="PANTHER" id="PTHR30121:SF6">
    <property type="entry name" value="SLR6007 PROTEIN"/>
    <property type="match status" value="1"/>
</dbReference>
<evidence type="ECO:0008006" key="4">
    <source>
        <dbReference type="Google" id="ProtNLM"/>
    </source>
</evidence>
<dbReference type="Gene3D" id="3.40.50.300">
    <property type="entry name" value="P-loop containing nucleotide triphosphate hydrolases"/>
    <property type="match status" value="2"/>
</dbReference>
<dbReference type="EMBL" id="QQAZ01000002">
    <property type="protein sequence ID" value="RDI54019.1"/>
    <property type="molecule type" value="Genomic_DNA"/>
</dbReference>
<dbReference type="STRING" id="1210089.GCA_001613165_01653"/>
<dbReference type="InterPro" id="IPR051162">
    <property type="entry name" value="T4SS_component"/>
</dbReference>
<organism evidence="2 3">
    <name type="scientific">Nocardia mexicana</name>
    <dbReference type="NCBI Taxonomy" id="279262"/>
    <lineage>
        <taxon>Bacteria</taxon>
        <taxon>Bacillati</taxon>
        <taxon>Actinomycetota</taxon>
        <taxon>Actinomycetes</taxon>
        <taxon>Mycobacteriales</taxon>
        <taxon>Nocardiaceae</taxon>
        <taxon>Nocardia</taxon>
    </lineage>
</organism>
<keyword evidence="3" id="KW-1185">Reference proteome</keyword>
<comment type="caution">
    <text evidence="2">The sequence shown here is derived from an EMBL/GenBank/DDBJ whole genome shotgun (WGS) entry which is preliminary data.</text>
</comment>
<dbReference type="SUPFAM" id="SSF52540">
    <property type="entry name" value="P-loop containing nucleoside triphosphate hydrolases"/>
    <property type="match status" value="1"/>
</dbReference>
<feature type="compositionally biased region" description="Basic residues" evidence="1">
    <location>
        <begin position="744"/>
        <end position="755"/>
    </location>
</feature>
<accession>A0A370HAQ9</accession>
<protein>
    <recommendedName>
        <fullName evidence="4">Type IV secretion system coupling TraD/TrwB family protein</fullName>
    </recommendedName>
</protein>
<dbReference type="PANTHER" id="PTHR30121">
    <property type="entry name" value="UNCHARACTERIZED PROTEIN YJGR-RELATED"/>
    <property type="match status" value="1"/>
</dbReference>
<gene>
    <name evidence="2" type="ORF">DFR68_102140</name>
</gene>
<feature type="region of interest" description="Disordered" evidence="1">
    <location>
        <begin position="730"/>
        <end position="755"/>
    </location>
</feature>
<dbReference type="InterPro" id="IPR027417">
    <property type="entry name" value="P-loop_NTPase"/>
</dbReference>
<evidence type="ECO:0000313" key="2">
    <source>
        <dbReference type="EMBL" id="RDI54019.1"/>
    </source>
</evidence>
<reference evidence="2 3" key="1">
    <citation type="submission" date="2018-07" db="EMBL/GenBank/DDBJ databases">
        <title>Genomic Encyclopedia of Type Strains, Phase IV (KMG-IV): sequencing the most valuable type-strain genomes for metagenomic binning, comparative biology and taxonomic classification.</title>
        <authorList>
            <person name="Goeker M."/>
        </authorList>
    </citation>
    <scope>NUCLEOTIDE SEQUENCE [LARGE SCALE GENOMIC DNA]</scope>
    <source>
        <strain evidence="2 3">DSM 44952</strain>
    </source>
</reference>
<dbReference type="Proteomes" id="UP000255355">
    <property type="component" value="Unassembled WGS sequence"/>
</dbReference>
<name>A0A370HAQ9_9NOCA</name>
<feature type="compositionally biased region" description="Basic and acidic residues" evidence="1">
    <location>
        <begin position="698"/>
        <end position="707"/>
    </location>
</feature>
<sequence length="755" mass="84052">MVRNDQLELPLGPDSVVWQQIWFPRPFPEAIALGVLRQWASEAHAPQLILEARSSTKGVDYLIGSQLRYAKTVQRTIEHLVPGSQVSQQPGDRGPVSIARRVQPSSRVGYIEPEDAVASTRSILLALMAVSGSEQLVLQLELGARRRPQALPVELPHQQQSVLSKVLEGIQPETRTEVKQALGKKLGQHGFEVTVRIGADAATSDRRRILLLSLASALGTVNAVGVHLELRADDPRRINTPRSRSSWALWPLVARGRHLAASEALWLTAWPVSDREEIFPGQGSLHPRKLRPTPALSTGERIVAQANAPGADRLIAYDTTDACQHTWIIGRTGVGKTEFIRSLIRQDWEAGRPVACIEPKDLVESALRCVPDSQKDNIVVLDPLDDFPVGINVLDRLQTPDNPSGTPPEIVADQLYHIFHTLYGNALGYRSGDILRESLKAIALAENPSLIMLPMILTNPTFRRPLVKRAIERDPVASRNFWMDWFEKLSPEGVMNHIAPLSNKVRPFLDRYMRGVLAQRHPRFNIRQVLAEGKSLMIPLQPGILGPERAQLMAAVLMSELWNAIQERANTPAHQLRPLMVYVDEVEMFLNLPVKLDDALATARSLKAGFHLAHQYGTQLPPTMLKAFQNNARNKVCFNLGVDDAKAMAAGQTVLTPEDFTSLPAHHVLVQLMRQNSVQPWTSGITLPPIEESGDSTKLSDPDDIRARSRARYGRPRAEVEAEFMELLEATARAKERQTGHPGVHGRRHQRRRQP</sequence>
<evidence type="ECO:0000256" key="1">
    <source>
        <dbReference type="SAM" id="MobiDB-lite"/>
    </source>
</evidence>
<proteinExistence type="predicted"/>
<feature type="region of interest" description="Disordered" evidence="1">
    <location>
        <begin position="686"/>
        <end position="716"/>
    </location>
</feature>
<dbReference type="RefSeq" id="WP_174556850.1">
    <property type="nucleotide sequence ID" value="NZ_QQAZ01000002.1"/>
</dbReference>
<evidence type="ECO:0000313" key="3">
    <source>
        <dbReference type="Proteomes" id="UP000255355"/>
    </source>
</evidence>
<dbReference type="AlphaFoldDB" id="A0A370HAQ9"/>